<dbReference type="AlphaFoldDB" id="A0A8H5HZI6"/>
<sequence>MLTRISRSTAHALGLSFSTRGKSPRHTHDSVSVTEDTEEVIIDLDVLLLPVYDFLVPWWRNAGVECKRTISPVYNSIQNLLNAEVARITQLLLSLEPSDEYEDDEDEPFCEYSKAPCSIDSRPGTQSSYSERPPHRQVSECHPNKLRAIRIPQS</sequence>
<dbReference type="EMBL" id="JAACJN010000005">
    <property type="protein sequence ID" value="KAF5392474.1"/>
    <property type="molecule type" value="Genomic_DNA"/>
</dbReference>
<dbReference type="Proteomes" id="UP000518752">
    <property type="component" value="Unassembled WGS sequence"/>
</dbReference>
<gene>
    <name evidence="2" type="ORF">D9757_002260</name>
</gene>
<keyword evidence="3" id="KW-1185">Reference proteome</keyword>
<reference evidence="2 3" key="1">
    <citation type="journal article" date="2020" name="ISME J.">
        <title>Uncovering the hidden diversity of litter-decomposition mechanisms in mushroom-forming fungi.</title>
        <authorList>
            <person name="Floudas D."/>
            <person name="Bentzer J."/>
            <person name="Ahren D."/>
            <person name="Johansson T."/>
            <person name="Persson P."/>
            <person name="Tunlid A."/>
        </authorList>
    </citation>
    <scope>NUCLEOTIDE SEQUENCE [LARGE SCALE GENOMIC DNA]</scope>
    <source>
        <strain evidence="2 3">CBS 406.79</strain>
    </source>
</reference>
<evidence type="ECO:0000313" key="2">
    <source>
        <dbReference type="EMBL" id="KAF5392474.1"/>
    </source>
</evidence>
<accession>A0A8H5HZI6</accession>
<protein>
    <submittedName>
        <fullName evidence="2">Uncharacterized protein</fullName>
    </submittedName>
</protein>
<feature type="compositionally biased region" description="Acidic residues" evidence="1">
    <location>
        <begin position="98"/>
        <end position="109"/>
    </location>
</feature>
<proteinExistence type="predicted"/>
<organism evidence="2 3">
    <name type="scientific">Collybiopsis confluens</name>
    <dbReference type="NCBI Taxonomy" id="2823264"/>
    <lineage>
        <taxon>Eukaryota</taxon>
        <taxon>Fungi</taxon>
        <taxon>Dikarya</taxon>
        <taxon>Basidiomycota</taxon>
        <taxon>Agaricomycotina</taxon>
        <taxon>Agaricomycetes</taxon>
        <taxon>Agaricomycetidae</taxon>
        <taxon>Agaricales</taxon>
        <taxon>Marasmiineae</taxon>
        <taxon>Omphalotaceae</taxon>
        <taxon>Collybiopsis</taxon>
    </lineage>
</organism>
<name>A0A8H5HZI6_9AGAR</name>
<comment type="caution">
    <text evidence="2">The sequence shown here is derived from an EMBL/GenBank/DDBJ whole genome shotgun (WGS) entry which is preliminary data.</text>
</comment>
<evidence type="ECO:0000256" key="1">
    <source>
        <dbReference type="SAM" id="MobiDB-lite"/>
    </source>
</evidence>
<evidence type="ECO:0000313" key="3">
    <source>
        <dbReference type="Proteomes" id="UP000518752"/>
    </source>
</evidence>
<dbReference type="OrthoDB" id="3260913at2759"/>
<feature type="region of interest" description="Disordered" evidence="1">
    <location>
        <begin position="98"/>
        <end position="139"/>
    </location>
</feature>